<dbReference type="Pfam" id="PF18668">
    <property type="entry name" value="Tail_spike_N"/>
    <property type="match status" value="1"/>
</dbReference>
<organism evidence="4 6">
    <name type="scientific">Superficieibacter electus</name>
    <dbReference type="NCBI Taxonomy" id="2022662"/>
    <lineage>
        <taxon>Bacteria</taxon>
        <taxon>Pseudomonadati</taxon>
        <taxon>Pseudomonadota</taxon>
        <taxon>Gammaproteobacteria</taxon>
        <taxon>Enterobacterales</taxon>
        <taxon>Enterobacteriaceae</taxon>
        <taxon>Superficieibacter</taxon>
    </lineage>
</organism>
<evidence type="ECO:0000313" key="6">
    <source>
        <dbReference type="Proteomes" id="UP000247005"/>
    </source>
</evidence>
<feature type="domain" description="Tail spike TSP1/Gp66 N-terminal" evidence="2">
    <location>
        <begin position="66"/>
        <end position="126"/>
    </location>
</feature>
<dbReference type="InterPro" id="IPR012334">
    <property type="entry name" value="Pectin_lyas_fold"/>
</dbReference>
<dbReference type="Pfam" id="PF05048">
    <property type="entry name" value="NosD"/>
    <property type="match status" value="1"/>
</dbReference>
<evidence type="ECO:0000259" key="1">
    <source>
        <dbReference type="Pfam" id="PF05048"/>
    </source>
</evidence>
<gene>
    <name evidence="4" type="ORF">CHU32_09855</name>
    <name evidence="3" type="ORF">CHU33_15970</name>
</gene>
<name>A0A2P5GQR4_9ENTR</name>
<dbReference type="EMBL" id="PQGD01000007">
    <property type="protein sequence ID" value="POP48890.1"/>
    <property type="molecule type" value="Genomic_DNA"/>
</dbReference>
<dbReference type="EMBL" id="PQGE01000014">
    <property type="protein sequence ID" value="POP43374.1"/>
    <property type="molecule type" value="Genomic_DNA"/>
</dbReference>
<dbReference type="Gene3D" id="2.160.20.10">
    <property type="entry name" value="Single-stranded right-handed beta-helix, Pectin lyase-like"/>
    <property type="match status" value="1"/>
</dbReference>
<evidence type="ECO:0000259" key="2">
    <source>
        <dbReference type="Pfam" id="PF18668"/>
    </source>
</evidence>
<dbReference type="Proteomes" id="UP000237073">
    <property type="component" value="Unassembled WGS sequence"/>
</dbReference>
<keyword evidence="5" id="KW-1185">Reference proteome</keyword>
<accession>A0A2P5GQR4</accession>
<reference evidence="5 6" key="1">
    <citation type="submission" date="2018-01" db="EMBL/GenBank/DDBJ databases">
        <title>Superficieibacter electus gen. nov., sp. nov., an extended-spectrum beta-lactamase possessing member of the Enterobacteriaceae family, isolated from intensive care unit surfaces.</title>
        <authorList>
            <person name="Potter R.F."/>
            <person name="D'Souza A.W."/>
        </authorList>
    </citation>
    <scope>NUCLEOTIDE SEQUENCE [LARGE SCALE GENOMIC DNA]</scope>
    <source>
        <strain evidence="4 6">BP-1</strain>
        <strain evidence="3 5">BP-2</strain>
    </source>
</reference>
<dbReference type="SMART" id="SM00710">
    <property type="entry name" value="PbH1"/>
    <property type="match status" value="8"/>
</dbReference>
<dbReference type="RefSeq" id="WP_103677067.1">
    <property type="nucleotide sequence ID" value="NZ_PQGD01000007.1"/>
</dbReference>
<evidence type="ECO:0000313" key="4">
    <source>
        <dbReference type="EMBL" id="POP48890.1"/>
    </source>
</evidence>
<dbReference type="InterPro" id="IPR007742">
    <property type="entry name" value="NosD_dom"/>
</dbReference>
<dbReference type="InterPro" id="IPR006626">
    <property type="entry name" value="PbH1"/>
</dbReference>
<dbReference type="AlphaFoldDB" id="A0A2P5GQR4"/>
<sequence>MAIPLPKPTQNPVPSTDIRDHVFAGAKLDEFIHSLAEQFIDRFGNGHYTLEGIKNITLQTIYNLGFNPKGSFQSGALLTAAGDIIQDETNLVWYRWDGIATLPKKVEPGSTPSTTGGISKGAWQPVDVSDVLRRELLGNSGASKIGVMPQGTLAEMQYYVTPDQFSSLSPAGKYVDENTDFTLPVRAAIRYASENPGIYVRGTDKVYLISQAEIFVGVKKITGLKLKCSSKNGVMLYSQIDSGHEGLEISDCEFNANGNARGAILLSGVNNGIVTRNKVYGFNADGTERYGIRIGTTSTTSLNSYNTISENHIVMPVDPDGGKGTIGIAGIYVVSPVFTGQDGMVDWDQSYKTVQYTNIFRNICEGGTHNILTIGLFSADISENYLIGGTHRNINLSNGSERVSVRNNNLINTGSAGVIFGDCRFIQIIGNYIQSSLTAAYTSDDAAIQFAQSSYNVDVFNNTILGDWKYGIHIFNSKYVNIKGNSIVASIAGIAIESSQSLTLPNDAIYSQRRNISTGTTGETSFFSISGNTFTLGPNACSHYLCQFANVVLANIFISDETINNAGNSRHVIYLCNANSLISGIQLSSVRAYDASETKYYSAAGRIPFKSIDNVTGLEDNTREVSFSGDQSPSVLSGPNIYISSGTITTFDDGINGQHISIRMAAGVVILNNASYIRLKGESNITSTSSNSILNLERRAGVWFEVSRNF</sequence>
<feature type="domain" description="Periplasmic copper-binding protein NosD beta helix" evidence="1">
    <location>
        <begin position="445"/>
        <end position="534"/>
    </location>
</feature>
<dbReference type="InterPro" id="IPR040775">
    <property type="entry name" value="Tail_spike_N"/>
</dbReference>
<dbReference type="Gene3D" id="2.10.10.80">
    <property type="match status" value="1"/>
</dbReference>
<evidence type="ECO:0000313" key="3">
    <source>
        <dbReference type="EMBL" id="POP43374.1"/>
    </source>
</evidence>
<dbReference type="SUPFAM" id="SSF51126">
    <property type="entry name" value="Pectin lyase-like"/>
    <property type="match status" value="1"/>
</dbReference>
<dbReference type="InterPro" id="IPR011050">
    <property type="entry name" value="Pectin_lyase_fold/virulence"/>
</dbReference>
<dbReference type="Proteomes" id="UP000247005">
    <property type="component" value="Unassembled WGS sequence"/>
</dbReference>
<protein>
    <submittedName>
        <fullName evidence="4">Uncharacterized protein</fullName>
    </submittedName>
</protein>
<proteinExistence type="predicted"/>
<evidence type="ECO:0000313" key="5">
    <source>
        <dbReference type="Proteomes" id="UP000237073"/>
    </source>
</evidence>
<comment type="caution">
    <text evidence="4">The sequence shown here is derived from an EMBL/GenBank/DDBJ whole genome shotgun (WGS) entry which is preliminary data.</text>
</comment>
<dbReference type="OrthoDB" id="6615244at2"/>